<feature type="non-terminal residue" evidence="2">
    <location>
        <position position="79"/>
    </location>
</feature>
<comment type="caution">
    <text evidence="2">The sequence shown here is derived from an EMBL/GenBank/DDBJ whole genome shotgun (WGS) entry which is preliminary data.</text>
</comment>
<feature type="region of interest" description="Disordered" evidence="1">
    <location>
        <begin position="47"/>
        <end position="79"/>
    </location>
</feature>
<dbReference type="Proteomes" id="UP000708208">
    <property type="component" value="Unassembled WGS sequence"/>
</dbReference>
<feature type="compositionally biased region" description="Polar residues" evidence="1">
    <location>
        <begin position="52"/>
        <end position="62"/>
    </location>
</feature>
<evidence type="ECO:0000313" key="3">
    <source>
        <dbReference type="Proteomes" id="UP000708208"/>
    </source>
</evidence>
<sequence length="79" mass="9376">DGQEYYMEPKRTEKSSNSIMYRPEDVVWQTNEHSGCASHELNLKVNEERRSQNFTTADTKSQTRTKRRARWAIDPKKKT</sequence>
<gene>
    <name evidence="2" type="ORF">AFUS01_LOCUS3032</name>
</gene>
<dbReference type="EMBL" id="CAJVCH010017842">
    <property type="protein sequence ID" value="CAG7683996.1"/>
    <property type="molecule type" value="Genomic_DNA"/>
</dbReference>
<organism evidence="2 3">
    <name type="scientific">Allacma fusca</name>
    <dbReference type="NCBI Taxonomy" id="39272"/>
    <lineage>
        <taxon>Eukaryota</taxon>
        <taxon>Metazoa</taxon>
        <taxon>Ecdysozoa</taxon>
        <taxon>Arthropoda</taxon>
        <taxon>Hexapoda</taxon>
        <taxon>Collembola</taxon>
        <taxon>Symphypleona</taxon>
        <taxon>Sminthuridae</taxon>
        <taxon>Allacma</taxon>
    </lineage>
</organism>
<protein>
    <submittedName>
        <fullName evidence="2">Uncharacterized protein</fullName>
    </submittedName>
</protein>
<reference evidence="2" key="1">
    <citation type="submission" date="2021-06" db="EMBL/GenBank/DDBJ databases">
        <authorList>
            <person name="Hodson N. C."/>
            <person name="Mongue J. A."/>
            <person name="Jaron S. K."/>
        </authorList>
    </citation>
    <scope>NUCLEOTIDE SEQUENCE</scope>
</reference>
<accession>A0A8J2J2A0</accession>
<proteinExistence type="predicted"/>
<name>A0A8J2J2A0_9HEXA</name>
<feature type="non-terminal residue" evidence="2">
    <location>
        <position position="1"/>
    </location>
</feature>
<evidence type="ECO:0000313" key="2">
    <source>
        <dbReference type="EMBL" id="CAG7683996.1"/>
    </source>
</evidence>
<keyword evidence="3" id="KW-1185">Reference proteome</keyword>
<evidence type="ECO:0000256" key="1">
    <source>
        <dbReference type="SAM" id="MobiDB-lite"/>
    </source>
</evidence>
<dbReference type="AlphaFoldDB" id="A0A8J2J2A0"/>